<dbReference type="Gene3D" id="4.10.1000.10">
    <property type="entry name" value="Zinc finger, CCCH-type"/>
    <property type="match status" value="1"/>
</dbReference>
<dbReference type="PANTHER" id="PTHR45846">
    <property type="entry name" value="TRNA-DIHYDROURIDINE(47) SYNTHASE [NAD(P)(+)]-LIKE"/>
    <property type="match status" value="1"/>
</dbReference>
<feature type="region of interest" description="Disordered" evidence="3">
    <location>
        <begin position="68"/>
        <end position="93"/>
    </location>
</feature>
<dbReference type="GO" id="GO:0006397">
    <property type="term" value="P:mRNA processing"/>
    <property type="evidence" value="ECO:0007669"/>
    <property type="project" value="UniProtKB-KW"/>
</dbReference>
<evidence type="ECO:0000256" key="3">
    <source>
        <dbReference type="SAM" id="MobiDB-lite"/>
    </source>
</evidence>
<dbReference type="Proteomes" id="UP000663825">
    <property type="component" value="Unassembled WGS sequence"/>
</dbReference>
<proteinExistence type="predicted"/>
<dbReference type="InterPro" id="IPR000571">
    <property type="entry name" value="Znf_CCCH"/>
</dbReference>
<dbReference type="Proteomes" id="UP000663851">
    <property type="component" value="Unassembled WGS sequence"/>
</dbReference>
<evidence type="ECO:0000313" key="6">
    <source>
        <dbReference type="EMBL" id="CAF3324993.1"/>
    </source>
</evidence>
<evidence type="ECO:0000313" key="11">
    <source>
        <dbReference type="EMBL" id="CAF4355582.1"/>
    </source>
</evidence>
<feature type="compositionally biased region" description="Basic and acidic residues" evidence="3">
    <location>
        <begin position="68"/>
        <end position="83"/>
    </location>
</feature>
<dbReference type="Proteomes" id="UP000663869">
    <property type="component" value="Unassembled WGS sequence"/>
</dbReference>
<feature type="compositionally biased region" description="Basic and acidic residues" evidence="3">
    <location>
        <begin position="239"/>
        <end position="252"/>
    </location>
</feature>
<dbReference type="EMBL" id="CAJNXB010003574">
    <property type="protein sequence ID" value="CAF3324993.1"/>
    <property type="molecule type" value="Genomic_DNA"/>
</dbReference>
<gene>
    <name evidence="8" type="ORF">FME351_LOCUS24174</name>
    <name evidence="9" type="ORF">GRG538_LOCUS28056</name>
    <name evidence="12" type="ORF">HFQ381_LOCUS24886</name>
    <name evidence="7" type="ORF">KIK155_LOCUS3072</name>
    <name evidence="5" type="ORF">LUA448_LOCUS5211</name>
    <name evidence="13" type="ORF">QYT958_LOCUS17960</name>
    <name evidence="6" type="ORF">TIS948_LOCUS20596</name>
    <name evidence="14" type="ORF">TOA249_LOCUS25479</name>
    <name evidence="10" type="ORF">TSG867_LOCUS5983</name>
    <name evidence="11" type="ORF">UJA718_LOCUS16090</name>
</gene>
<feature type="compositionally biased region" description="Basic and acidic residues" evidence="3">
    <location>
        <begin position="1"/>
        <end position="10"/>
    </location>
</feature>
<evidence type="ECO:0000313" key="15">
    <source>
        <dbReference type="Proteomes" id="UP000663865"/>
    </source>
</evidence>
<dbReference type="GO" id="GO:0003723">
    <property type="term" value="F:RNA binding"/>
    <property type="evidence" value="ECO:0007669"/>
    <property type="project" value="TreeGrafter"/>
</dbReference>
<evidence type="ECO:0000313" key="9">
    <source>
        <dbReference type="EMBL" id="CAF3696719.1"/>
    </source>
</evidence>
<evidence type="ECO:0000259" key="4">
    <source>
        <dbReference type="PROSITE" id="PS50103"/>
    </source>
</evidence>
<feature type="domain" description="C3H1-type" evidence="4">
    <location>
        <begin position="106"/>
        <end position="136"/>
    </location>
</feature>
<dbReference type="EMBL" id="CAJOBR010002787">
    <property type="protein sequence ID" value="CAF4704149.1"/>
    <property type="molecule type" value="Genomic_DNA"/>
</dbReference>
<evidence type="ECO:0000256" key="2">
    <source>
        <dbReference type="PROSITE-ProRule" id="PRU00723"/>
    </source>
</evidence>
<evidence type="ECO:0000313" key="8">
    <source>
        <dbReference type="EMBL" id="CAF3644982.1"/>
    </source>
</evidence>
<comment type="caution">
    <text evidence="7">The sequence shown here is derived from an EMBL/GenBank/DDBJ whole genome shotgun (WGS) entry which is preliminary data.</text>
</comment>
<dbReference type="Proteomes" id="UP000663872">
    <property type="component" value="Unassembled WGS sequence"/>
</dbReference>
<keyword evidence="2" id="KW-0479">Metal-binding</keyword>
<feature type="region of interest" description="Disordered" evidence="3">
    <location>
        <begin position="228"/>
        <end position="252"/>
    </location>
</feature>
<feature type="region of interest" description="Disordered" evidence="3">
    <location>
        <begin position="1"/>
        <end position="25"/>
    </location>
</feature>
<dbReference type="EMBL" id="CAJOBO010002694">
    <property type="protein sequence ID" value="CAF4463924.1"/>
    <property type="molecule type" value="Genomic_DNA"/>
</dbReference>
<dbReference type="GO" id="GO:0008270">
    <property type="term" value="F:zinc ion binding"/>
    <property type="evidence" value="ECO:0007669"/>
    <property type="project" value="UniProtKB-KW"/>
</dbReference>
<keyword evidence="1" id="KW-0507">mRNA processing</keyword>
<keyword evidence="2" id="KW-0863">Zinc-finger</keyword>
<dbReference type="GO" id="GO:0017150">
    <property type="term" value="F:tRNA dihydrouridine synthase activity"/>
    <property type="evidence" value="ECO:0007669"/>
    <property type="project" value="TreeGrafter"/>
</dbReference>
<sequence>MSLTEEDSHRLQQTSHPINERSNLTEQQLTKYEAWKNQAGMAQIKLEFIDFDHEVKLSMEHLSEADKKLIGETKDETKNPGEPKKKKFRGQNQKHLEINARSSSNINDHQLCYFVVRGGLEKCPYQSNCKHSHDLTNYLSRRSEDLRQGCYMFDVYGQCPYGILCRFSQSHIDPITGHNIINPGSNQKYLEAMNKYPGLLKHLLRRKKYDYNVADRLVKMANKQITKANIAKRNNPPEVEEKHHDDTDVGEK</sequence>
<dbReference type="EMBL" id="CAJNYV010000113">
    <property type="protein sequence ID" value="CAF3344987.1"/>
    <property type="molecule type" value="Genomic_DNA"/>
</dbReference>
<evidence type="ECO:0000313" key="14">
    <source>
        <dbReference type="EMBL" id="CAF4833230.1"/>
    </source>
</evidence>
<keyword evidence="16" id="KW-1185">Reference proteome</keyword>
<dbReference type="PROSITE" id="PS50103">
    <property type="entry name" value="ZF_C3H1"/>
    <property type="match status" value="1"/>
</dbReference>
<evidence type="ECO:0000313" key="16">
    <source>
        <dbReference type="Proteomes" id="UP000663873"/>
    </source>
</evidence>
<evidence type="ECO:0000256" key="1">
    <source>
        <dbReference type="ARBA" id="ARBA00022664"/>
    </source>
</evidence>
<dbReference type="Proteomes" id="UP000663873">
    <property type="component" value="Unassembled WGS sequence"/>
</dbReference>
<evidence type="ECO:0000313" key="7">
    <source>
        <dbReference type="EMBL" id="CAF3344987.1"/>
    </source>
</evidence>
<evidence type="ECO:0000313" key="12">
    <source>
        <dbReference type="EMBL" id="CAF4463924.1"/>
    </source>
</evidence>
<evidence type="ECO:0000313" key="10">
    <source>
        <dbReference type="EMBL" id="CAF4296797.1"/>
    </source>
</evidence>
<dbReference type="OrthoDB" id="10516490at2759"/>
<feature type="zinc finger region" description="C3H1-type" evidence="2">
    <location>
        <begin position="106"/>
        <end position="136"/>
    </location>
</feature>
<accession>A0A817VX71</accession>
<feature type="compositionally biased region" description="Polar residues" evidence="3">
    <location>
        <begin position="11"/>
        <end position="25"/>
    </location>
</feature>
<dbReference type="EMBL" id="CAJNYD010000423">
    <property type="protein sequence ID" value="CAF3257762.1"/>
    <property type="molecule type" value="Genomic_DNA"/>
</dbReference>
<name>A0A817VX71_9BILA</name>
<dbReference type="Proteomes" id="UP000663848">
    <property type="component" value="Unassembled WGS sequence"/>
</dbReference>
<dbReference type="EMBL" id="CAJNYT010004846">
    <property type="protein sequence ID" value="CAF3696719.1"/>
    <property type="molecule type" value="Genomic_DNA"/>
</dbReference>
<protein>
    <recommendedName>
        <fullName evidence="4">C3H1-type domain-containing protein</fullName>
    </recommendedName>
</protein>
<reference evidence="7" key="1">
    <citation type="submission" date="2021-02" db="EMBL/GenBank/DDBJ databases">
        <authorList>
            <person name="Nowell W R."/>
        </authorList>
    </citation>
    <scope>NUCLEOTIDE SEQUENCE</scope>
</reference>
<dbReference type="Proteomes" id="UP000663833">
    <property type="component" value="Unassembled WGS sequence"/>
</dbReference>
<dbReference type="AlphaFoldDB" id="A0A817VX71"/>
<evidence type="ECO:0000313" key="13">
    <source>
        <dbReference type="EMBL" id="CAF4704149.1"/>
    </source>
</evidence>
<keyword evidence="2" id="KW-0862">Zinc</keyword>
<dbReference type="Proteomes" id="UP000663838">
    <property type="component" value="Unassembled WGS sequence"/>
</dbReference>
<dbReference type="Proteomes" id="UP000663862">
    <property type="component" value="Unassembled WGS sequence"/>
</dbReference>
<evidence type="ECO:0000313" key="5">
    <source>
        <dbReference type="EMBL" id="CAF3257762.1"/>
    </source>
</evidence>
<dbReference type="EMBL" id="CAJOBQ010000217">
    <property type="protein sequence ID" value="CAF4296797.1"/>
    <property type="molecule type" value="Genomic_DNA"/>
</dbReference>
<dbReference type="PANTHER" id="PTHR45846:SF1">
    <property type="entry name" value="TRNA-DIHYDROURIDINE(47) SYNTHASE [NAD(P)(+)]-LIKE"/>
    <property type="match status" value="1"/>
</dbReference>
<organism evidence="7 15">
    <name type="scientific">Rotaria socialis</name>
    <dbReference type="NCBI Taxonomy" id="392032"/>
    <lineage>
        <taxon>Eukaryota</taxon>
        <taxon>Metazoa</taxon>
        <taxon>Spiralia</taxon>
        <taxon>Gnathifera</taxon>
        <taxon>Rotifera</taxon>
        <taxon>Eurotatoria</taxon>
        <taxon>Bdelloidea</taxon>
        <taxon>Philodinida</taxon>
        <taxon>Philodinidae</taxon>
        <taxon>Rotaria</taxon>
    </lineage>
</organism>
<dbReference type="EMBL" id="CAJNYU010003187">
    <property type="protein sequence ID" value="CAF3644982.1"/>
    <property type="molecule type" value="Genomic_DNA"/>
</dbReference>
<dbReference type="Proteomes" id="UP000663865">
    <property type="component" value="Unassembled WGS sequence"/>
</dbReference>
<dbReference type="EMBL" id="CAJOBP010002455">
    <property type="protein sequence ID" value="CAF4355582.1"/>
    <property type="molecule type" value="Genomic_DNA"/>
</dbReference>
<dbReference type="EMBL" id="CAJOBS010002774">
    <property type="protein sequence ID" value="CAF4833230.1"/>
    <property type="molecule type" value="Genomic_DNA"/>
</dbReference>